<evidence type="ECO:0000313" key="4">
    <source>
        <dbReference type="Proteomes" id="UP000028828"/>
    </source>
</evidence>
<keyword evidence="2" id="KW-1133">Transmembrane helix</keyword>
<dbReference type="Proteomes" id="UP000028828">
    <property type="component" value="Unassembled WGS sequence"/>
</dbReference>
<feature type="transmembrane region" description="Helical" evidence="2">
    <location>
        <begin position="40"/>
        <end position="59"/>
    </location>
</feature>
<dbReference type="AlphaFoldDB" id="A0A086K837"/>
<keyword evidence="2" id="KW-0812">Transmembrane</keyword>
<evidence type="ECO:0000256" key="2">
    <source>
        <dbReference type="SAM" id="Phobius"/>
    </source>
</evidence>
<organism evidence="3 4">
    <name type="scientific">Toxoplasma gondii p89</name>
    <dbReference type="NCBI Taxonomy" id="943119"/>
    <lineage>
        <taxon>Eukaryota</taxon>
        <taxon>Sar</taxon>
        <taxon>Alveolata</taxon>
        <taxon>Apicomplexa</taxon>
        <taxon>Conoidasida</taxon>
        <taxon>Coccidia</taxon>
        <taxon>Eucoccidiorida</taxon>
        <taxon>Eimeriorina</taxon>
        <taxon>Sarcocystidae</taxon>
        <taxon>Toxoplasma</taxon>
    </lineage>
</organism>
<reference evidence="3 4" key="1">
    <citation type="submission" date="2014-03" db="EMBL/GenBank/DDBJ databases">
        <authorList>
            <person name="Sibley D."/>
            <person name="Venepally P."/>
            <person name="Karamycheva S."/>
            <person name="Hadjithomas M."/>
            <person name="Khan A."/>
            <person name="Brunk B."/>
            <person name="Roos D."/>
            <person name="Caler E."/>
            <person name="Lorenzi H."/>
        </authorList>
    </citation>
    <scope>NUCLEOTIDE SEQUENCE [LARGE SCALE GENOMIC DNA]</scope>
    <source>
        <strain evidence="4">p89</strain>
    </source>
</reference>
<feature type="region of interest" description="Disordered" evidence="1">
    <location>
        <begin position="900"/>
        <end position="928"/>
    </location>
</feature>
<dbReference type="VEuPathDB" id="ToxoDB:TGP89_309030"/>
<name>A0A086K837_TOXGO</name>
<dbReference type="OrthoDB" id="328889at2759"/>
<comment type="caution">
    <text evidence="3">The sequence shown here is derived from an EMBL/GenBank/DDBJ whole genome shotgun (WGS) entry which is preliminary data.</text>
</comment>
<feature type="compositionally biased region" description="Polar residues" evidence="1">
    <location>
        <begin position="709"/>
        <end position="729"/>
    </location>
</feature>
<gene>
    <name evidence="3" type="ORF">TGP89_309030</name>
</gene>
<dbReference type="EMBL" id="AEYI02001181">
    <property type="protein sequence ID" value="KFG40555.1"/>
    <property type="molecule type" value="Genomic_DNA"/>
</dbReference>
<feature type="region of interest" description="Disordered" evidence="1">
    <location>
        <begin position="830"/>
        <end position="849"/>
    </location>
</feature>
<accession>A0A086K837</accession>
<keyword evidence="2" id="KW-0472">Membrane</keyword>
<evidence type="ECO:0000256" key="1">
    <source>
        <dbReference type="SAM" id="MobiDB-lite"/>
    </source>
</evidence>
<proteinExistence type="predicted"/>
<protein>
    <submittedName>
        <fullName evidence="3">Putative large protein with signal peptide cysteine-rich,threonine-rich, mucin</fullName>
    </submittedName>
</protein>
<feature type="region of interest" description="Disordered" evidence="1">
    <location>
        <begin position="700"/>
        <end position="729"/>
    </location>
</feature>
<sequence>MSIGRNQARCRFCASVFSLESEEVLVDSKTEQMRPHVSSFHVRLFCLFLASCSVPLLLVSGSQSGTLRLPEGHACATPSSAAFSSACNIYSESVTPIEPQSSHSPSQIQERATDTIHSVPARTATAAFSPLPQKQDESSGVTLLSGSALQSSIPFGVPTDYSVRLPFAPSLDPRSLVPKQRLAKLFTADGKSTSMARNLAAKTLATDLLRVSRDSATKREVLKAAENISILGRFGENAEINGEYELIRDDERKSRGEKPGGRPVYRKKQMAFFSNSSSAASQEVREDANQSPLYLFHVESSGPANPAFWAVGETLGANERIRAFVLSSADTPDKAEGEWLVFEKSVVEESSPQMFQAGSPPIVVPTFHADPYVAAVPVSCDNGAQDGDETGIDCGGDTCRACDQFRSCRLPAALPTGDYALGDCPSDAKLAHGKACTYKCPLGWREKGALGRICYDGTVLEIRRGAGCERAFELPENATQNCQFLLLDGAPERQQKCNGLFISHIVTGMSGQRAVFWQKDIHGELIQLYWDDGYWLCGSFEKDEEYGYLPDMTPERLIQANSIPLLTSQATWSNVPGPQASALPASLRCVDPLKPLQQIQREGDQCPAFFFSGWSRPELDGYWHELFPPSSDGRPRFINENMLLIHWTPLGYWVVGVPDDDTMALALSFSPSKFPSPNGWRIWNAGKGLWEEEESVRVRCVPTDDRESQSSAEFRNRNGNGSRESYTSTRNSHYGFPAPLLAISASPFLPSSFTHEAHETSQNRSGGLLEGLISPEEGDLRLRSDGRTLLSLDLPKRSVCPRLLLEGGVGLGARCNGVWSRPLSSLGERIGGAESRGSSNAGNHPDDRNYEYDDEHTYYLFKLSIDSRVMYLYKSDDQWRCTADGITLLGFSNENVTLQSGVKEKTKPGSELTNSDEPHSGEANGEEGNWLEGLRYVAGPWRLSCLEEEGSQQKCDELRVSGFADSAEVFNGLWTKSGIGAEGTHAQYTKKTSEREQAAPLFHHHSVEFLLHYHPVGLWVIGKSPESNERYRGPRENGSRRDLPHFFAYALNLHGRVPPGGLWTVFEKAHNRAVLNLVQIECIQHVTTRITR</sequence>
<evidence type="ECO:0000313" key="3">
    <source>
        <dbReference type="EMBL" id="KFG40555.1"/>
    </source>
</evidence>